<dbReference type="AlphaFoldDB" id="A0A1H8JA27"/>
<gene>
    <name evidence="1" type="ORF">SAMN05192533_12045</name>
</gene>
<evidence type="ECO:0000313" key="1">
    <source>
        <dbReference type="EMBL" id="SEN77471.1"/>
    </source>
</evidence>
<dbReference type="STRING" id="930146.SAMN05192533_12045"/>
<dbReference type="Proteomes" id="UP000198553">
    <property type="component" value="Unassembled WGS sequence"/>
</dbReference>
<dbReference type="RefSeq" id="WP_090749810.1">
    <property type="nucleotide sequence ID" value="NZ_FOBW01000020.1"/>
</dbReference>
<dbReference type="InterPro" id="IPR052552">
    <property type="entry name" value="YeaO-like"/>
</dbReference>
<protein>
    <submittedName>
        <fullName evidence="1">Uncharacterized conserved protein YeaO, DUF488 family</fullName>
    </submittedName>
</protein>
<dbReference type="EMBL" id="FOBW01000020">
    <property type="protein sequence ID" value="SEN77471.1"/>
    <property type="molecule type" value="Genomic_DNA"/>
</dbReference>
<dbReference type="PANTHER" id="PTHR36849:SF1">
    <property type="entry name" value="CYTOPLASMIC PROTEIN"/>
    <property type="match status" value="1"/>
</dbReference>
<dbReference type="OrthoDB" id="9790745at2"/>
<dbReference type="PANTHER" id="PTHR36849">
    <property type="entry name" value="CYTOPLASMIC PROTEIN-RELATED"/>
    <property type="match status" value="1"/>
</dbReference>
<organism evidence="1 2">
    <name type="scientific">Mesobacillus persicus</name>
    <dbReference type="NCBI Taxonomy" id="930146"/>
    <lineage>
        <taxon>Bacteria</taxon>
        <taxon>Bacillati</taxon>
        <taxon>Bacillota</taxon>
        <taxon>Bacilli</taxon>
        <taxon>Bacillales</taxon>
        <taxon>Bacillaceae</taxon>
        <taxon>Mesobacillus</taxon>
    </lineage>
</organism>
<name>A0A1H8JA27_9BACI</name>
<reference evidence="2" key="1">
    <citation type="submission" date="2016-10" db="EMBL/GenBank/DDBJ databases">
        <authorList>
            <person name="Varghese N."/>
            <person name="Submissions S."/>
        </authorList>
    </citation>
    <scope>NUCLEOTIDE SEQUENCE [LARGE SCALE GENOMIC DNA]</scope>
    <source>
        <strain evidence="2">B48,IBRC-M 10115,DSM 25386,CECT 8001</strain>
    </source>
</reference>
<proteinExistence type="predicted"/>
<keyword evidence="2" id="KW-1185">Reference proteome</keyword>
<evidence type="ECO:0000313" key="2">
    <source>
        <dbReference type="Proteomes" id="UP000198553"/>
    </source>
</evidence>
<accession>A0A1H8JA27</accession>
<sequence>MPDIVVKRIYDVLNEEDGYRVLVDRFWPRGVTKAKANLNGWAKDISPSNDLRKWFGHRPDRFEEFKRLYLEELRSDERKREKIIELVELGKSQKLTLLYGAKDSVHNHAVVLREELLHSLNGVN</sequence>
<dbReference type="Pfam" id="PF22752">
    <property type="entry name" value="DUF488-N3i"/>
    <property type="match status" value="1"/>
</dbReference>